<protein>
    <submittedName>
        <fullName evidence="2">DUF1189 domain-containing protein</fullName>
    </submittedName>
</protein>
<proteinExistence type="predicted"/>
<keyword evidence="1" id="KW-0812">Transmembrane</keyword>
<dbReference type="Pfam" id="PF06691">
    <property type="entry name" value="DUF1189"/>
    <property type="match status" value="1"/>
</dbReference>
<sequence length="262" mass="29003">MSIFQQVWKSLYSPKTVAFFRFQGIGKTIAYIFLLMLIASLPFMIHFSLLATSGLASFKEAVKHDIPPFTIENGELVSPENETKWIKKGKTDIVFDPTGTVTADDLAEKDRAIGLLKEELALSANGQLQSVSYALPGMAAITKEKFITYADSLQSYLIIILPVLFLIYYLFTACAGFIKVSIFAAAGMLFKLATGRKLLYRQSWRLAAYAMTPAIILFSILYLAGVVLPASFLLDWLITALMLFLAVRAIPLPKSKRPPAAK</sequence>
<dbReference type="AlphaFoldDB" id="A0A6I1FJK2"/>
<dbReference type="InterPro" id="IPR009574">
    <property type="entry name" value="DUF1189"/>
</dbReference>
<keyword evidence="1" id="KW-0472">Membrane</keyword>
<accession>A0A6I1FJK2</accession>
<keyword evidence="3" id="KW-1185">Reference proteome</keyword>
<organism evidence="2 3">
    <name type="scientific">Bacillus aerolatus</name>
    <dbReference type="NCBI Taxonomy" id="2653354"/>
    <lineage>
        <taxon>Bacteria</taxon>
        <taxon>Bacillati</taxon>
        <taxon>Bacillota</taxon>
        <taxon>Bacilli</taxon>
        <taxon>Bacillales</taxon>
        <taxon>Bacillaceae</taxon>
        <taxon>Bacillus</taxon>
    </lineage>
</organism>
<evidence type="ECO:0000313" key="3">
    <source>
        <dbReference type="Proteomes" id="UP000429595"/>
    </source>
</evidence>
<dbReference type="RefSeq" id="WP_152149287.1">
    <property type="nucleotide sequence ID" value="NZ_WEIO01000001.1"/>
</dbReference>
<comment type="caution">
    <text evidence="2">The sequence shown here is derived from an EMBL/GenBank/DDBJ whole genome shotgun (WGS) entry which is preliminary data.</text>
</comment>
<feature type="transmembrane region" description="Helical" evidence="1">
    <location>
        <begin position="153"/>
        <end position="171"/>
    </location>
</feature>
<reference evidence="2 3" key="1">
    <citation type="submission" date="2019-10" db="EMBL/GenBank/DDBJ databases">
        <title>Bacillus aerolatum sp. nov., isolated from bioaerosol of sport playgrounds.</title>
        <authorList>
            <person name="Chen P."/>
            <person name="Zhang G."/>
        </authorList>
    </citation>
    <scope>NUCLEOTIDE SEQUENCE [LARGE SCALE GENOMIC DNA]</scope>
    <source>
        <strain evidence="2 3">CX253</strain>
    </source>
</reference>
<keyword evidence="1" id="KW-1133">Transmembrane helix</keyword>
<dbReference type="Proteomes" id="UP000429595">
    <property type="component" value="Unassembled WGS sequence"/>
</dbReference>
<gene>
    <name evidence="2" type="ORF">F9802_01000</name>
</gene>
<evidence type="ECO:0000256" key="1">
    <source>
        <dbReference type="SAM" id="Phobius"/>
    </source>
</evidence>
<feature type="transmembrane region" description="Helical" evidence="1">
    <location>
        <begin position="29"/>
        <end position="50"/>
    </location>
</feature>
<dbReference type="EMBL" id="WEIO01000001">
    <property type="protein sequence ID" value="KAB7708760.1"/>
    <property type="molecule type" value="Genomic_DNA"/>
</dbReference>
<feature type="transmembrane region" description="Helical" evidence="1">
    <location>
        <begin position="230"/>
        <end position="250"/>
    </location>
</feature>
<name>A0A6I1FJK2_9BACI</name>
<evidence type="ECO:0000313" key="2">
    <source>
        <dbReference type="EMBL" id="KAB7708760.1"/>
    </source>
</evidence>
<feature type="transmembrane region" description="Helical" evidence="1">
    <location>
        <begin position="206"/>
        <end position="224"/>
    </location>
</feature>